<dbReference type="AlphaFoldDB" id="A0A4V6N9J8"/>
<keyword evidence="5" id="KW-1185">Reference proteome</keyword>
<feature type="domain" description="ABC transporter" evidence="3">
    <location>
        <begin position="320"/>
        <end position="536"/>
    </location>
</feature>
<dbReference type="PROSITE" id="PS00211">
    <property type="entry name" value="ABC_TRANSPORTER_1"/>
    <property type="match status" value="1"/>
</dbReference>
<proteinExistence type="predicted"/>
<accession>A0A4V6N9J8</accession>
<dbReference type="GO" id="GO:0016887">
    <property type="term" value="F:ATP hydrolysis activity"/>
    <property type="evidence" value="ECO:0007669"/>
    <property type="project" value="InterPro"/>
</dbReference>
<dbReference type="FunFam" id="3.40.50.300:FF:000011">
    <property type="entry name" value="Putative ABC transporter ATP-binding component"/>
    <property type="match status" value="1"/>
</dbReference>
<keyword evidence="2" id="KW-0067">ATP-binding</keyword>
<dbReference type="Gene3D" id="3.40.50.300">
    <property type="entry name" value="P-loop containing nucleotide triphosphate hydrolases"/>
    <property type="match status" value="2"/>
</dbReference>
<protein>
    <submittedName>
        <fullName evidence="4">ABC-F family ATPase</fullName>
    </submittedName>
</protein>
<organism evidence="4 5">
    <name type="scientific">Mycoplasma marinum</name>
    <dbReference type="NCBI Taxonomy" id="1937190"/>
    <lineage>
        <taxon>Bacteria</taxon>
        <taxon>Bacillati</taxon>
        <taxon>Mycoplasmatota</taxon>
        <taxon>Mollicutes</taxon>
        <taxon>Mycoplasmataceae</taxon>
        <taxon>Mycoplasma</taxon>
    </lineage>
</organism>
<dbReference type="PANTHER" id="PTHR42855">
    <property type="entry name" value="ABC TRANSPORTER ATP-BINDING SUBUNIT"/>
    <property type="match status" value="1"/>
</dbReference>
<dbReference type="Proteomes" id="UP000294192">
    <property type="component" value="Unassembled WGS sequence"/>
</dbReference>
<dbReference type="Pfam" id="PF00005">
    <property type="entry name" value="ABC_tran"/>
    <property type="match status" value="2"/>
</dbReference>
<dbReference type="RefSeq" id="WP_131599456.1">
    <property type="nucleotide sequence ID" value="NZ_PSZO01000021.1"/>
</dbReference>
<sequence length="537" mass="60552">MIETHNLGKAFSDKKLFHGVSLRFTEGNTYGVIGANGVGKSTFLKILAGSMESSEGTVSVDDGKRISTLEQDHFKYNDIDATTVVISGHKEMYDIMIEKDALYMKPDFDEKDGERASELEGDFAMMGGYESESDAQKLLSSLGIPQENWTKKLSELKSGETVKVLLARALFGNPDILILDEPTNHLDMQAIAWLEDFLSRYENTVIAVSHDTDFLDNVCTHTVDIDFGEANMFTGNYSFWKQSSELAAELKRTQNSKKEEQMKKLQAFVDKFSANASKSSQATSRKKTLEKIKLDEIKPSNRKYPYIRFDLLREPGKEILTVEDLTYKTPEGEVLFENVSFKILPGEKMVVLGDDDIAKTKLCDILTGNLEATSGTYKWGTTITTDYFPKDNTHLFQNEHTILKWLGQWDKEDDEPKLRGFLGRMLFPADSVFKKVNACSGGEKVRLMMAAIMLRDSNSLILDQPLDHLDTESIDSVIEGLEKYQSSCIFTTYNKAFTNKVANTILTLGSKGSIFFRGKLDDYLADERIQEMIKDIK</sequence>
<dbReference type="InterPro" id="IPR017871">
    <property type="entry name" value="ABC_transporter-like_CS"/>
</dbReference>
<dbReference type="Pfam" id="PF12848">
    <property type="entry name" value="ABC_tran_Xtn"/>
    <property type="match status" value="1"/>
</dbReference>
<reference evidence="4 5" key="1">
    <citation type="submission" date="2018-02" db="EMBL/GenBank/DDBJ databases">
        <title>Mycoplasma marinum and Mycoplasma todarodis sp. nov., moderately halophilic and psychrotolerant mycoplasmas isolated from cephalopods.</title>
        <authorList>
            <person name="Viver T."/>
        </authorList>
    </citation>
    <scope>NUCLEOTIDE SEQUENCE [LARGE SCALE GENOMIC DNA]</scope>
    <source>
        <strain evidence="4 5">PE</strain>
    </source>
</reference>
<evidence type="ECO:0000256" key="2">
    <source>
        <dbReference type="ARBA" id="ARBA00022840"/>
    </source>
</evidence>
<keyword evidence="1" id="KW-0547">Nucleotide-binding</keyword>
<dbReference type="InterPro" id="IPR003593">
    <property type="entry name" value="AAA+_ATPase"/>
</dbReference>
<comment type="caution">
    <text evidence="4">The sequence shown here is derived from an EMBL/GenBank/DDBJ whole genome shotgun (WGS) entry which is preliminary data.</text>
</comment>
<gene>
    <name evidence="4" type="ORF">C4B24_03895</name>
</gene>
<dbReference type="GO" id="GO:0005524">
    <property type="term" value="F:ATP binding"/>
    <property type="evidence" value="ECO:0007669"/>
    <property type="project" value="UniProtKB-KW"/>
</dbReference>
<dbReference type="InterPro" id="IPR027417">
    <property type="entry name" value="P-loop_NTPase"/>
</dbReference>
<dbReference type="InterPro" id="IPR051309">
    <property type="entry name" value="ABCF_ATPase"/>
</dbReference>
<dbReference type="PANTHER" id="PTHR42855:SF2">
    <property type="entry name" value="DRUG RESISTANCE ABC TRANSPORTER,ATP-BINDING PROTEIN"/>
    <property type="match status" value="1"/>
</dbReference>
<dbReference type="EMBL" id="PSZO01000021">
    <property type="protein sequence ID" value="TCG10788.1"/>
    <property type="molecule type" value="Genomic_DNA"/>
</dbReference>
<evidence type="ECO:0000259" key="3">
    <source>
        <dbReference type="PROSITE" id="PS50893"/>
    </source>
</evidence>
<dbReference type="CDD" id="cd03221">
    <property type="entry name" value="ABCF_EF-3"/>
    <property type="match status" value="2"/>
</dbReference>
<feature type="domain" description="ABC transporter" evidence="3">
    <location>
        <begin position="2"/>
        <end position="252"/>
    </location>
</feature>
<dbReference type="OrthoDB" id="9801441at2"/>
<dbReference type="PROSITE" id="PS50893">
    <property type="entry name" value="ABC_TRANSPORTER_2"/>
    <property type="match status" value="2"/>
</dbReference>
<evidence type="ECO:0000313" key="5">
    <source>
        <dbReference type="Proteomes" id="UP000294192"/>
    </source>
</evidence>
<dbReference type="SUPFAM" id="SSF52540">
    <property type="entry name" value="P-loop containing nucleoside triphosphate hydrolases"/>
    <property type="match status" value="2"/>
</dbReference>
<evidence type="ECO:0000313" key="4">
    <source>
        <dbReference type="EMBL" id="TCG10788.1"/>
    </source>
</evidence>
<name>A0A4V6N9J8_9MOLU</name>
<dbReference type="InterPro" id="IPR003439">
    <property type="entry name" value="ABC_transporter-like_ATP-bd"/>
</dbReference>
<dbReference type="InterPro" id="IPR032781">
    <property type="entry name" value="ABC_tran_Xtn"/>
</dbReference>
<evidence type="ECO:0000256" key="1">
    <source>
        <dbReference type="ARBA" id="ARBA00022741"/>
    </source>
</evidence>
<dbReference type="SMART" id="SM00382">
    <property type="entry name" value="AAA"/>
    <property type="match status" value="1"/>
</dbReference>